<evidence type="ECO:0000259" key="10">
    <source>
        <dbReference type="PROSITE" id="PS50832"/>
    </source>
</evidence>
<evidence type="ECO:0000256" key="7">
    <source>
        <dbReference type="HAMAP-Rule" id="MF_00075"/>
    </source>
</evidence>
<accession>A0A923M9A9</accession>
<evidence type="ECO:0000256" key="9">
    <source>
        <dbReference type="SAM" id="MobiDB-lite"/>
    </source>
</evidence>
<dbReference type="GO" id="GO:0005829">
    <property type="term" value="C:cytosol"/>
    <property type="evidence" value="ECO:0007669"/>
    <property type="project" value="TreeGrafter"/>
</dbReference>
<dbReference type="AlphaFoldDB" id="A0A923M9A9"/>
<comment type="similarity">
    <text evidence="1 7">Belongs to the IF-1 family.</text>
</comment>
<reference evidence="11" key="1">
    <citation type="submission" date="2020-08" db="EMBL/GenBank/DDBJ databases">
        <title>Ramlibacter sp. GTP1 16S ribosomal RNA gene genome sequencing and assembly.</title>
        <authorList>
            <person name="Kang M."/>
        </authorList>
    </citation>
    <scope>NUCLEOTIDE SEQUENCE</scope>
    <source>
        <strain evidence="11">GTP1</strain>
    </source>
</reference>
<evidence type="ECO:0000256" key="1">
    <source>
        <dbReference type="ARBA" id="ARBA00010939"/>
    </source>
</evidence>
<dbReference type="InterPro" id="IPR006196">
    <property type="entry name" value="RNA-binding_domain_S1_IF1"/>
</dbReference>
<evidence type="ECO:0000313" key="11">
    <source>
        <dbReference type="EMBL" id="MBC5766380.1"/>
    </source>
</evidence>
<keyword evidence="12" id="KW-1185">Reference proteome</keyword>
<comment type="subcellular location">
    <subcellularLocation>
        <location evidence="7">Cytoplasm</location>
    </subcellularLocation>
</comment>
<feature type="region of interest" description="Disordered" evidence="9">
    <location>
        <begin position="71"/>
        <end position="91"/>
    </location>
</feature>
<dbReference type="NCBIfam" id="TIGR00008">
    <property type="entry name" value="infA"/>
    <property type="match status" value="1"/>
</dbReference>
<dbReference type="CDD" id="cd04451">
    <property type="entry name" value="S1_IF1"/>
    <property type="match status" value="1"/>
</dbReference>
<evidence type="ECO:0000313" key="12">
    <source>
        <dbReference type="Proteomes" id="UP000596827"/>
    </source>
</evidence>
<evidence type="ECO:0000256" key="8">
    <source>
        <dbReference type="NCBIfam" id="TIGR00008"/>
    </source>
</evidence>
<evidence type="ECO:0000256" key="3">
    <source>
        <dbReference type="ARBA" id="ARBA00022540"/>
    </source>
</evidence>
<evidence type="ECO:0000256" key="5">
    <source>
        <dbReference type="ARBA" id="ARBA00022884"/>
    </source>
</evidence>
<dbReference type="GO" id="GO:0003743">
    <property type="term" value="F:translation initiation factor activity"/>
    <property type="evidence" value="ECO:0007669"/>
    <property type="project" value="UniProtKB-UniRule"/>
</dbReference>
<keyword evidence="2 7" id="KW-0963">Cytoplasm</keyword>
<dbReference type="GO" id="GO:0043022">
    <property type="term" value="F:ribosome binding"/>
    <property type="evidence" value="ECO:0007669"/>
    <property type="project" value="UniProtKB-UniRule"/>
</dbReference>
<evidence type="ECO:0000256" key="2">
    <source>
        <dbReference type="ARBA" id="ARBA00022490"/>
    </source>
</evidence>
<comment type="subunit">
    <text evidence="7">Component of the 30S ribosomal translation pre-initiation complex which assembles on the 30S ribosome in the order IF-2 and IF-3, IF-1 and N-formylmethionyl-tRNA(fMet); mRNA recruitment can occur at any time during PIC assembly.</text>
</comment>
<keyword evidence="3 7" id="KW-0396">Initiation factor</keyword>
<gene>
    <name evidence="7 11" type="primary">infA</name>
    <name evidence="11" type="ORF">H8R02_18065</name>
</gene>
<keyword evidence="6 7" id="KW-0648">Protein biosynthesis</keyword>
<dbReference type="InterPro" id="IPR004368">
    <property type="entry name" value="TIF_IF1"/>
</dbReference>
<feature type="domain" description="S1-like" evidence="10">
    <location>
        <begin position="1"/>
        <end position="72"/>
    </location>
</feature>
<dbReference type="SUPFAM" id="SSF50249">
    <property type="entry name" value="Nucleic acid-binding proteins"/>
    <property type="match status" value="1"/>
</dbReference>
<evidence type="ECO:0000256" key="6">
    <source>
        <dbReference type="ARBA" id="ARBA00022917"/>
    </source>
</evidence>
<dbReference type="GO" id="GO:0019843">
    <property type="term" value="F:rRNA binding"/>
    <property type="evidence" value="ECO:0007669"/>
    <property type="project" value="UniProtKB-UniRule"/>
</dbReference>
<dbReference type="RefSeq" id="WP_187082854.1">
    <property type="nucleotide sequence ID" value="NZ_JACORU010000006.1"/>
</dbReference>
<comment type="function">
    <text evidence="7">One of the essential components for the initiation of protein synthesis. Stabilizes the binding of IF-2 and IF-3 on the 30S subunit to which N-formylmethionyl-tRNA(fMet) subsequently binds. Helps modulate mRNA selection, yielding the 30S pre-initiation complex (PIC). Upon addition of the 50S ribosomal subunit IF-1, IF-2 and IF-3 are released leaving the mature 70S translation initiation complex.</text>
</comment>
<keyword evidence="5 7" id="KW-0694">RNA-binding</keyword>
<dbReference type="Gene3D" id="2.40.50.140">
    <property type="entry name" value="Nucleic acid-binding proteins"/>
    <property type="match status" value="1"/>
</dbReference>
<dbReference type="HAMAP" id="MF_00075">
    <property type="entry name" value="IF_1"/>
    <property type="match status" value="1"/>
</dbReference>
<dbReference type="PROSITE" id="PS50832">
    <property type="entry name" value="S1_IF1_TYPE"/>
    <property type="match status" value="1"/>
</dbReference>
<comment type="caution">
    <text evidence="11">The sequence shown here is derived from an EMBL/GenBank/DDBJ whole genome shotgun (WGS) entry which is preliminary data.</text>
</comment>
<proteinExistence type="inferred from homology"/>
<dbReference type="Pfam" id="PF01176">
    <property type="entry name" value="eIF-1a"/>
    <property type="match status" value="1"/>
</dbReference>
<protein>
    <recommendedName>
        <fullName evidence="7 8">Translation initiation factor IF-1</fullName>
    </recommendedName>
</protein>
<evidence type="ECO:0000256" key="4">
    <source>
        <dbReference type="ARBA" id="ARBA00022730"/>
    </source>
</evidence>
<organism evidence="11 12">
    <name type="scientific">Ramlibacter albus</name>
    <dbReference type="NCBI Taxonomy" id="2079448"/>
    <lineage>
        <taxon>Bacteria</taxon>
        <taxon>Pseudomonadati</taxon>
        <taxon>Pseudomonadota</taxon>
        <taxon>Betaproteobacteria</taxon>
        <taxon>Burkholderiales</taxon>
        <taxon>Comamonadaceae</taxon>
        <taxon>Ramlibacter</taxon>
    </lineage>
</organism>
<dbReference type="InterPro" id="IPR012340">
    <property type="entry name" value="NA-bd_OB-fold"/>
</dbReference>
<dbReference type="EMBL" id="JACORU010000006">
    <property type="protein sequence ID" value="MBC5766380.1"/>
    <property type="molecule type" value="Genomic_DNA"/>
</dbReference>
<name>A0A923M9A9_9BURK</name>
<sequence>MAKEELIEMRGTVAEILPDSRCRVVLTNGHELVAYTGGKMKKHRIRIIAGDDVTLELSPYDLTKGRIMFRHLPERRPGPPAHSQHRKPGGR</sequence>
<dbReference type="PANTHER" id="PTHR33370:SF1">
    <property type="entry name" value="TRANSLATION INITIATION FACTOR IF-1, CHLOROPLASTIC"/>
    <property type="match status" value="1"/>
</dbReference>
<dbReference type="FunFam" id="2.40.50.140:FF:000002">
    <property type="entry name" value="Translation initiation factor IF-1"/>
    <property type="match status" value="1"/>
</dbReference>
<dbReference type="PANTHER" id="PTHR33370">
    <property type="entry name" value="TRANSLATION INITIATION FACTOR IF-1, CHLOROPLASTIC"/>
    <property type="match status" value="1"/>
</dbReference>
<keyword evidence="4 7" id="KW-0699">rRNA-binding</keyword>
<dbReference type="Proteomes" id="UP000596827">
    <property type="component" value="Unassembled WGS sequence"/>
</dbReference>